<dbReference type="Pfam" id="PF14013">
    <property type="entry name" value="MT0933_antitox"/>
    <property type="match status" value="1"/>
</dbReference>
<keyword evidence="3" id="KW-1185">Reference proteome</keyword>
<dbReference type="InterPro" id="IPR028037">
    <property type="entry name" value="Antitoxin_Rv0909/MT0933"/>
</dbReference>
<dbReference type="KEGG" id="chn:A605_10770"/>
<evidence type="ECO:0000313" key="3">
    <source>
        <dbReference type="Proteomes" id="UP000011723"/>
    </source>
</evidence>
<accession>M1MZL5</accession>
<evidence type="ECO:0008006" key="4">
    <source>
        <dbReference type="Google" id="ProtNLM"/>
    </source>
</evidence>
<dbReference type="eggNOG" id="ENOG5030UG6">
    <property type="taxonomic scope" value="Bacteria"/>
</dbReference>
<dbReference type="OrthoDB" id="3267972at2"/>
<dbReference type="Proteomes" id="UP000011723">
    <property type="component" value="Chromosome"/>
</dbReference>
<sequence>MGLMDKAKDFLNSESGKQKTGEFLDKAERAATDRLGADKADKIGKARDAIEDRLGATGTNDAAPPSMDRPEEPGVADGKGRDAPGAAGGEGNPRP</sequence>
<proteinExistence type="predicted"/>
<name>M1MZL5_9CORY</name>
<feature type="region of interest" description="Disordered" evidence="1">
    <location>
        <begin position="1"/>
        <end position="25"/>
    </location>
</feature>
<dbReference type="EMBL" id="CP003697">
    <property type="protein sequence ID" value="AGF73154.1"/>
    <property type="molecule type" value="Genomic_DNA"/>
</dbReference>
<feature type="compositionally biased region" description="Basic and acidic residues" evidence="1">
    <location>
        <begin position="43"/>
        <end position="54"/>
    </location>
</feature>
<evidence type="ECO:0000256" key="1">
    <source>
        <dbReference type="SAM" id="MobiDB-lite"/>
    </source>
</evidence>
<dbReference type="PATRIC" id="fig|1121362.3.peg.2183"/>
<feature type="region of interest" description="Disordered" evidence="1">
    <location>
        <begin position="43"/>
        <end position="95"/>
    </location>
</feature>
<organism evidence="2 3">
    <name type="scientific">Corynebacterium halotolerans YIM 70093 = DSM 44683</name>
    <dbReference type="NCBI Taxonomy" id="1121362"/>
    <lineage>
        <taxon>Bacteria</taxon>
        <taxon>Bacillati</taxon>
        <taxon>Actinomycetota</taxon>
        <taxon>Actinomycetes</taxon>
        <taxon>Mycobacteriales</taxon>
        <taxon>Corynebacteriaceae</taxon>
        <taxon>Corynebacterium</taxon>
    </lineage>
</organism>
<feature type="compositionally biased region" description="Gly residues" evidence="1">
    <location>
        <begin position="86"/>
        <end position="95"/>
    </location>
</feature>
<dbReference type="STRING" id="1121362.A605_10770"/>
<protein>
    <recommendedName>
        <fullName evidence="4">Antitoxin</fullName>
    </recommendedName>
</protein>
<feature type="compositionally biased region" description="Basic and acidic residues" evidence="1">
    <location>
        <begin position="68"/>
        <end position="82"/>
    </location>
</feature>
<reference evidence="2 3" key="1">
    <citation type="journal article" date="2012" name="Stand. Genomic Sci.">
        <title>Genome sequence of the halotolerant bacterium Corynebacterium halotolerans type strain YIM 70093(T) (= DSM 44683(T)).</title>
        <authorList>
            <person name="Ruckert C."/>
            <person name="Albersmeier A."/>
            <person name="Al-Dilaimi A."/>
            <person name="Niehaus K."/>
            <person name="Szczepanowski R."/>
            <person name="Kalinowski J."/>
        </authorList>
    </citation>
    <scope>NUCLEOTIDE SEQUENCE [LARGE SCALE GENOMIC DNA]</scope>
    <source>
        <strain evidence="2">YIM 70093</strain>
    </source>
</reference>
<dbReference type="AlphaFoldDB" id="M1MZL5"/>
<evidence type="ECO:0000313" key="2">
    <source>
        <dbReference type="EMBL" id="AGF73154.1"/>
    </source>
</evidence>
<dbReference type="RefSeq" id="WP_015401570.1">
    <property type="nucleotide sequence ID" value="NC_020302.1"/>
</dbReference>
<dbReference type="HOGENOM" id="CLU_2368087_0_0_11"/>
<gene>
    <name evidence="2" type="ORF">A605_10770</name>
</gene>